<dbReference type="Proteomes" id="UP000054097">
    <property type="component" value="Unassembled WGS sequence"/>
</dbReference>
<dbReference type="EMBL" id="KN824778">
    <property type="protein sequence ID" value="KIM19359.1"/>
    <property type="molecule type" value="Genomic_DNA"/>
</dbReference>
<evidence type="ECO:0000313" key="1">
    <source>
        <dbReference type="EMBL" id="KIM19359.1"/>
    </source>
</evidence>
<organism evidence="1 2">
    <name type="scientific">Serendipita vermifera MAFF 305830</name>
    <dbReference type="NCBI Taxonomy" id="933852"/>
    <lineage>
        <taxon>Eukaryota</taxon>
        <taxon>Fungi</taxon>
        <taxon>Dikarya</taxon>
        <taxon>Basidiomycota</taxon>
        <taxon>Agaricomycotina</taxon>
        <taxon>Agaricomycetes</taxon>
        <taxon>Sebacinales</taxon>
        <taxon>Serendipitaceae</taxon>
        <taxon>Serendipita</taxon>
    </lineage>
</organism>
<accession>A0A0C3AGX9</accession>
<proteinExistence type="predicted"/>
<protein>
    <recommendedName>
        <fullName evidence="3">Reverse transcriptase domain-containing protein</fullName>
    </recommendedName>
</protein>
<dbReference type="HOGENOM" id="CLU_2321813_0_0_1"/>
<reference evidence="2" key="2">
    <citation type="submission" date="2015-01" db="EMBL/GenBank/DDBJ databases">
        <title>Evolutionary Origins and Diversification of the Mycorrhizal Mutualists.</title>
        <authorList>
            <consortium name="DOE Joint Genome Institute"/>
            <consortium name="Mycorrhizal Genomics Consortium"/>
            <person name="Kohler A."/>
            <person name="Kuo A."/>
            <person name="Nagy L.G."/>
            <person name="Floudas D."/>
            <person name="Copeland A."/>
            <person name="Barry K.W."/>
            <person name="Cichocki N."/>
            <person name="Veneault-Fourrey C."/>
            <person name="LaButti K."/>
            <person name="Lindquist E.A."/>
            <person name="Lipzen A."/>
            <person name="Lundell T."/>
            <person name="Morin E."/>
            <person name="Murat C."/>
            <person name="Riley R."/>
            <person name="Ohm R."/>
            <person name="Sun H."/>
            <person name="Tunlid A."/>
            <person name="Henrissat B."/>
            <person name="Grigoriev I.V."/>
            <person name="Hibbett D.S."/>
            <person name="Martin F."/>
        </authorList>
    </citation>
    <scope>NUCLEOTIDE SEQUENCE [LARGE SCALE GENOMIC DNA]</scope>
    <source>
        <strain evidence="2">MAFF 305830</strain>
    </source>
</reference>
<keyword evidence="2" id="KW-1185">Reference proteome</keyword>
<name>A0A0C3AGX9_SERVB</name>
<evidence type="ECO:0000313" key="2">
    <source>
        <dbReference type="Proteomes" id="UP000054097"/>
    </source>
</evidence>
<sequence length="99" mass="11530">MYKYLGVTINEKLSWNPHFGLVQSRAIKWTNLFSRLMRVSRGLTYTGAHRIYNAVAGARINYTCDVWFTPIHQDADTKQTKHQRNMGTLCRSTKTKIDH</sequence>
<dbReference type="OrthoDB" id="3261222at2759"/>
<dbReference type="AlphaFoldDB" id="A0A0C3AGX9"/>
<evidence type="ECO:0008006" key="3">
    <source>
        <dbReference type="Google" id="ProtNLM"/>
    </source>
</evidence>
<reference evidence="1 2" key="1">
    <citation type="submission" date="2014-04" db="EMBL/GenBank/DDBJ databases">
        <authorList>
            <consortium name="DOE Joint Genome Institute"/>
            <person name="Kuo A."/>
            <person name="Zuccaro A."/>
            <person name="Kohler A."/>
            <person name="Nagy L.G."/>
            <person name="Floudas D."/>
            <person name="Copeland A."/>
            <person name="Barry K.W."/>
            <person name="Cichocki N."/>
            <person name="Veneault-Fourrey C."/>
            <person name="LaButti K."/>
            <person name="Lindquist E.A."/>
            <person name="Lipzen A."/>
            <person name="Lundell T."/>
            <person name="Morin E."/>
            <person name="Murat C."/>
            <person name="Sun H."/>
            <person name="Tunlid A."/>
            <person name="Henrissat B."/>
            <person name="Grigoriev I.V."/>
            <person name="Hibbett D.S."/>
            <person name="Martin F."/>
            <person name="Nordberg H.P."/>
            <person name="Cantor M.N."/>
            <person name="Hua S.X."/>
        </authorList>
    </citation>
    <scope>NUCLEOTIDE SEQUENCE [LARGE SCALE GENOMIC DNA]</scope>
    <source>
        <strain evidence="1 2">MAFF 305830</strain>
    </source>
</reference>
<gene>
    <name evidence="1" type="ORF">M408DRAFT_31299</name>
</gene>